<organism evidence="2 4">
    <name type="scientific">Orrella dioscoreae</name>
    <dbReference type="NCBI Taxonomy" id="1851544"/>
    <lineage>
        <taxon>Bacteria</taxon>
        <taxon>Pseudomonadati</taxon>
        <taxon>Pseudomonadota</taxon>
        <taxon>Betaproteobacteria</taxon>
        <taxon>Burkholderiales</taxon>
        <taxon>Alcaligenaceae</taxon>
        <taxon>Orrella</taxon>
    </lineage>
</organism>
<sequence length="110" mass="11677">MSKQDEQVRPAPGKSTNAEGVPQDEADTQDGVAVPLSERRAVDAAGRGAKVPAATPRARSLNERPEDPNAAPAKIKLPPGVEPEEVRDPGRQTPEAPPVDNRTGGRDRKQ</sequence>
<evidence type="ECO:0000313" key="3">
    <source>
        <dbReference type="EMBL" id="SOE50772.1"/>
    </source>
</evidence>
<evidence type="ECO:0000256" key="1">
    <source>
        <dbReference type="SAM" id="MobiDB-lite"/>
    </source>
</evidence>
<keyword evidence="4" id="KW-1185">Reference proteome</keyword>
<dbReference type="KEGG" id="odi:ODI_R2960"/>
<gene>
    <name evidence="2" type="ORF">ODI_01947</name>
    <name evidence="3" type="ORF">ODI_R2960</name>
</gene>
<protein>
    <submittedName>
        <fullName evidence="2">Uncharacterized protein</fullName>
    </submittedName>
</protein>
<reference evidence="2 4" key="1">
    <citation type="submission" date="2016-06" db="EMBL/GenBank/DDBJ databases">
        <authorList>
            <person name="Kjaerup R.B."/>
            <person name="Dalgaard T.S."/>
            <person name="Juul-Madsen H.R."/>
        </authorList>
    </citation>
    <scope>NUCLEOTIDE SEQUENCE [LARGE SCALE GENOMIC DNA]</scope>
    <source>
        <strain evidence="2">Orrdi1</strain>
    </source>
</reference>
<evidence type="ECO:0000313" key="2">
    <source>
        <dbReference type="EMBL" id="SBT25131.1"/>
    </source>
</evidence>
<accession>A0A1C3K0V8</accession>
<feature type="region of interest" description="Disordered" evidence="1">
    <location>
        <begin position="1"/>
        <end position="110"/>
    </location>
</feature>
<reference evidence="3 4" key="2">
    <citation type="submission" date="2017-08" db="EMBL/GenBank/DDBJ databases">
        <authorList>
            <person name="de Groot N.N."/>
        </authorList>
    </citation>
    <scope>NUCLEOTIDE SEQUENCE [LARGE SCALE GENOMIC DNA]</scope>
    <source>
        <strain evidence="3">Orrdi1</strain>
    </source>
</reference>
<dbReference type="Proteomes" id="UP000078558">
    <property type="component" value="Chromosome I"/>
</dbReference>
<dbReference type="EMBL" id="LT907988">
    <property type="protein sequence ID" value="SOE50772.1"/>
    <property type="molecule type" value="Genomic_DNA"/>
</dbReference>
<dbReference type="EMBL" id="FLRC01000014">
    <property type="protein sequence ID" value="SBT25131.1"/>
    <property type="molecule type" value="Genomic_DNA"/>
</dbReference>
<name>A0A1C3K0V8_9BURK</name>
<dbReference type="OrthoDB" id="8687784at2"/>
<proteinExistence type="predicted"/>
<dbReference type="RefSeq" id="WP_067752520.1">
    <property type="nucleotide sequence ID" value="NZ_LT907988.1"/>
</dbReference>
<evidence type="ECO:0000313" key="4">
    <source>
        <dbReference type="Proteomes" id="UP000078558"/>
    </source>
</evidence>
<dbReference type="AlphaFoldDB" id="A0A1C3K0V8"/>